<dbReference type="AlphaFoldDB" id="A0A7H1MX71"/>
<dbReference type="Gene3D" id="1.10.10.1320">
    <property type="entry name" value="Anti-sigma factor, zinc-finger domain"/>
    <property type="match status" value="1"/>
</dbReference>
<dbReference type="InterPro" id="IPR041916">
    <property type="entry name" value="Anti_sigma_zinc_sf"/>
</dbReference>
<protein>
    <submittedName>
        <fullName evidence="2">Cupin domain-containing protein</fullName>
    </submittedName>
</protein>
<dbReference type="InterPro" id="IPR011051">
    <property type="entry name" value="RmlC_Cupin_sf"/>
</dbReference>
<name>A0A7H1MX71_9PROT</name>
<gene>
    <name evidence="2" type="ORF">HQ394_00080</name>
</gene>
<proteinExistence type="predicted"/>
<evidence type="ECO:0000313" key="3">
    <source>
        <dbReference type="Proteomes" id="UP000516369"/>
    </source>
</evidence>
<dbReference type="InterPro" id="IPR012807">
    <property type="entry name" value="Anti-sigma_ChrR"/>
</dbReference>
<dbReference type="EMBL" id="CP053923">
    <property type="protein sequence ID" value="QNT68057.1"/>
    <property type="molecule type" value="Genomic_DNA"/>
</dbReference>
<organism evidence="2 3">
    <name type="scientific">Defluviicoccus vanus</name>
    <dbReference type="NCBI Taxonomy" id="111831"/>
    <lineage>
        <taxon>Bacteria</taxon>
        <taxon>Pseudomonadati</taxon>
        <taxon>Pseudomonadota</taxon>
        <taxon>Alphaproteobacteria</taxon>
        <taxon>Rhodospirillales</taxon>
        <taxon>Rhodospirillaceae</taxon>
        <taxon>Defluviicoccus</taxon>
    </lineage>
</organism>
<dbReference type="Proteomes" id="UP000516369">
    <property type="component" value="Chromosome"/>
</dbReference>
<keyword evidence="3" id="KW-1185">Reference proteome</keyword>
<dbReference type="Pfam" id="PF12973">
    <property type="entry name" value="Cupin_7"/>
    <property type="match status" value="1"/>
</dbReference>
<dbReference type="CDD" id="cd20301">
    <property type="entry name" value="cupin_ChrR"/>
    <property type="match status" value="1"/>
</dbReference>
<dbReference type="InterPro" id="IPR025979">
    <property type="entry name" value="ChrR-like_cupin_dom"/>
</dbReference>
<accession>A0A7H1MX71</accession>
<dbReference type="SUPFAM" id="SSF51182">
    <property type="entry name" value="RmlC-like cupins"/>
    <property type="match status" value="1"/>
</dbReference>
<reference evidence="2 3" key="1">
    <citation type="submission" date="2020-05" db="EMBL/GenBank/DDBJ databases">
        <title>Complete closed genome sequence of Defluviicoccus vanus.</title>
        <authorList>
            <person name="Bessarab I."/>
            <person name="Arumugam K."/>
            <person name="Maszenan A.M."/>
            <person name="Seviour R.J."/>
            <person name="Williams R.B."/>
        </authorList>
    </citation>
    <scope>NUCLEOTIDE SEQUENCE [LARGE SCALE GENOMIC DNA]</scope>
    <source>
        <strain evidence="2 3">Ben 114</strain>
    </source>
</reference>
<dbReference type="NCBIfam" id="TIGR02451">
    <property type="entry name" value="anti_sig_ChrR"/>
    <property type="match status" value="1"/>
</dbReference>
<feature type="domain" description="ChrR-like cupin" evidence="1">
    <location>
        <begin position="105"/>
        <end position="190"/>
    </location>
</feature>
<dbReference type="KEGG" id="dvn:HQ394_00080"/>
<dbReference type="RefSeq" id="WP_190261500.1">
    <property type="nucleotide sequence ID" value="NZ_CP053923.1"/>
</dbReference>
<sequence>MINHHPDEALLLDYATGALSEAVALTIATHASMCIRCMRQINQLEAIGGSLLASETPAECDDGVLAQILMRLDDEGLEPAATVKTESSAILPPPLRPYVNEPLHQLPWKRVGGLYEEYRLPLADTKVRASLFRLAAGTHTPKHSHRGQELVLVLSGGYRDGDAQFARGDFSALDVADTHQPIVDDDGPCLCLGVQEAPMRLTEVLSLRLRRFLRI</sequence>
<evidence type="ECO:0000259" key="1">
    <source>
        <dbReference type="Pfam" id="PF12973"/>
    </source>
</evidence>
<evidence type="ECO:0000313" key="2">
    <source>
        <dbReference type="EMBL" id="QNT68057.1"/>
    </source>
</evidence>
<dbReference type="Gene3D" id="2.60.120.10">
    <property type="entry name" value="Jelly Rolls"/>
    <property type="match status" value="1"/>
</dbReference>
<dbReference type="InterPro" id="IPR014710">
    <property type="entry name" value="RmlC-like_jellyroll"/>
</dbReference>